<feature type="transmembrane region" description="Helical" evidence="9">
    <location>
        <begin position="465"/>
        <end position="485"/>
    </location>
</feature>
<keyword evidence="4 9" id="KW-0812">Transmembrane</keyword>
<gene>
    <name evidence="10" type="ORF">H8S11_07610</name>
</gene>
<feature type="transmembrane region" description="Helical" evidence="9">
    <location>
        <begin position="375"/>
        <end position="401"/>
    </location>
</feature>
<protein>
    <submittedName>
        <fullName evidence="10">V-type ATP synthase subunit I</fullName>
    </submittedName>
</protein>
<dbReference type="AlphaFoldDB" id="A0A8J6MD52"/>
<comment type="caution">
    <text evidence="10">The sequence shown here is derived from an EMBL/GenBank/DDBJ whole genome shotgun (WGS) entry which is preliminary data.</text>
</comment>
<evidence type="ECO:0000256" key="5">
    <source>
        <dbReference type="ARBA" id="ARBA00022989"/>
    </source>
</evidence>
<sequence length="657" mass="72994">MAIMKMKRLRLIAMAEDRETILRTLQRMGCVEVSEAGVEPSEEGDASGRELLQHLRDKVSRLDASGLERAREERGEAERALATLKRYAPEKGKLLQPRPDLKEGELFDQGRARQALDGAQEVNEVERRMAAIHSEQSKLLAQKDALAPWLELDLPLETQSTHQIMIQLGTLPANRPFEEGEQAVQGAGELVQLTQISADRELRYCLLVCHTSQEEGALEALKALGWSRANLRDWTGTAAENTVRLDRELEELAKELAQLEEKLASMGHLRPQLQQLADLAQVESDREESRGRLLNTSQTFYLEGWVPEENWPQLEKALEKYPCAYEAADPVREEYPDVPVKLKNNWLTRPLSMVTDMYSLPAYGTVDPNPLMAPFFILFYGMMMADMGYGLLMMAVAWVVVKRAKPEGATMRHMFPLLGLCGVSTFIWGAVTGSFFGDFLTQLVALTTGGQFALPALFSPVDDALAVLVGSLVLGLAQIFTGMGISMYRKIKRGAVMEALCGEGAWYLVFLLAGVAALTGQIKACAIAIVVLLLLTQGYGKKGIVGKLVGIGGSLYNNITGYFSDILSYSRLMALMLAGAVVAQVFNTLGSITNFLPTFILISMIGNALNFALNLLGCYVHDMRLQCLEYFKYYYEDGGKPFRPLEFKTKYYHIVKE</sequence>
<dbReference type="GO" id="GO:0016471">
    <property type="term" value="C:vacuolar proton-transporting V-type ATPase complex"/>
    <property type="evidence" value="ECO:0007669"/>
    <property type="project" value="TreeGrafter"/>
</dbReference>
<evidence type="ECO:0000313" key="11">
    <source>
        <dbReference type="Proteomes" id="UP000628736"/>
    </source>
</evidence>
<evidence type="ECO:0000256" key="3">
    <source>
        <dbReference type="ARBA" id="ARBA00022448"/>
    </source>
</evidence>
<dbReference type="Gene3D" id="1.20.1460.20">
    <property type="match status" value="1"/>
</dbReference>
<organism evidence="10 11">
    <name type="scientific">Flintibacter hominis</name>
    <dbReference type="NCBI Taxonomy" id="2763048"/>
    <lineage>
        <taxon>Bacteria</taxon>
        <taxon>Bacillati</taxon>
        <taxon>Bacillota</taxon>
        <taxon>Clostridia</taxon>
        <taxon>Eubacteriales</taxon>
        <taxon>Flintibacter</taxon>
    </lineage>
</organism>
<evidence type="ECO:0000313" key="10">
    <source>
        <dbReference type="EMBL" id="MBC5722676.1"/>
    </source>
</evidence>
<dbReference type="GO" id="GO:0046961">
    <property type="term" value="F:proton-transporting ATPase activity, rotational mechanism"/>
    <property type="evidence" value="ECO:0007669"/>
    <property type="project" value="InterPro"/>
</dbReference>
<keyword evidence="5 9" id="KW-1133">Transmembrane helix</keyword>
<keyword evidence="8" id="KW-0175">Coiled coil</keyword>
<feature type="transmembrane region" description="Helical" evidence="9">
    <location>
        <begin position="505"/>
        <end position="535"/>
    </location>
</feature>
<proteinExistence type="inferred from homology"/>
<feature type="transmembrane region" description="Helical" evidence="9">
    <location>
        <begin position="595"/>
        <end position="616"/>
    </location>
</feature>
<accession>A0A8J6MD52</accession>
<dbReference type="InterPro" id="IPR002490">
    <property type="entry name" value="V-ATPase_116kDa_su"/>
</dbReference>
<dbReference type="GO" id="GO:0007035">
    <property type="term" value="P:vacuolar acidification"/>
    <property type="evidence" value="ECO:0007669"/>
    <property type="project" value="TreeGrafter"/>
</dbReference>
<evidence type="ECO:0000256" key="4">
    <source>
        <dbReference type="ARBA" id="ARBA00022692"/>
    </source>
</evidence>
<keyword evidence="3" id="KW-0813">Transport</keyword>
<reference evidence="10" key="1">
    <citation type="submission" date="2020-08" db="EMBL/GenBank/DDBJ databases">
        <title>Genome public.</title>
        <authorList>
            <person name="Liu C."/>
            <person name="Sun Q."/>
        </authorList>
    </citation>
    <scope>NUCLEOTIDE SEQUENCE</scope>
    <source>
        <strain evidence="10">NSJ-23</strain>
    </source>
</reference>
<name>A0A8J6MD52_9FIRM</name>
<evidence type="ECO:0000256" key="8">
    <source>
        <dbReference type="SAM" id="Coils"/>
    </source>
</evidence>
<dbReference type="GO" id="GO:0033179">
    <property type="term" value="C:proton-transporting V-type ATPase, V0 domain"/>
    <property type="evidence" value="ECO:0007669"/>
    <property type="project" value="InterPro"/>
</dbReference>
<evidence type="ECO:0000256" key="2">
    <source>
        <dbReference type="ARBA" id="ARBA00009904"/>
    </source>
</evidence>
<feature type="transmembrane region" description="Helical" evidence="9">
    <location>
        <begin position="413"/>
        <end position="433"/>
    </location>
</feature>
<comment type="similarity">
    <text evidence="2">Belongs to the V-ATPase 116 kDa subunit family.</text>
</comment>
<keyword evidence="11" id="KW-1185">Reference proteome</keyword>
<feature type="transmembrane region" description="Helical" evidence="9">
    <location>
        <begin position="572"/>
        <end position="589"/>
    </location>
</feature>
<dbReference type="PANTHER" id="PTHR11629:SF63">
    <property type="entry name" value="V-TYPE PROTON ATPASE SUBUNIT A"/>
    <property type="match status" value="1"/>
</dbReference>
<dbReference type="Pfam" id="PF01496">
    <property type="entry name" value="V_ATPase_I"/>
    <property type="match status" value="1"/>
</dbReference>
<evidence type="ECO:0000256" key="9">
    <source>
        <dbReference type="SAM" id="Phobius"/>
    </source>
</evidence>
<evidence type="ECO:0000256" key="6">
    <source>
        <dbReference type="ARBA" id="ARBA00023065"/>
    </source>
</evidence>
<dbReference type="Gene3D" id="3.30.70.2170">
    <property type="match status" value="1"/>
</dbReference>
<evidence type="ECO:0000256" key="1">
    <source>
        <dbReference type="ARBA" id="ARBA00004141"/>
    </source>
</evidence>
<feature type="coiled-coil region" evidence="8">
    <location>
        <begin position="242"/>
        <end position="269"/>
    </location>
</feature>
<comment type="subcellular location">
    <subcellularLocation>
        <location evidence="1">Membrane</location>
        <topology evidence="1">Multi-pass membrane protein</topology>
    </subcellularLocation>
</comment>
<keyword evidence="7 9" id="KW-0472">Membrane</keyword>
<dbReference type="Gene3D" id="3.30.70.2750">
    <property type="match status" value="1"/>
</dbReference>
<keyword evidence="6" id="KW-0406">Ion transport</keyword>
<dbReference type="Proteomes" id="UP000628736">
    <property type="component" value="Unassembled WGS sequence"/>
</dbReference>
<dbReference type="EMBL" id="JACOPO010000004">
    <property type="protein sequence ID" value="MBC5722676.1"/>
    <property type="molecule type" value="Genomic_DNA"/>
</dbReference>
<dbReference type="GO" id="GO:0051117">
    <property type="term" value="F:ATPase binding"/>
    <property type="evidence" value="ECO:0007669"/>
    <property type="project" value="TreeGrafter"/>
</dbReference>
<dbReference type="PANTHER" id="PTHR11629">
    <property type="entry name" value="VACUOLAR PROTON ATPASES"/>
    <property type="match status" value="1"/>
</dbReference>
<evidence type="ECO:0000256" key="7">
    <source>
        <dbReference type="ARBA" id="ARBA00023136"/>
    </source>
</evidence>